<reference evidence="10" key="1">
    <citation type="submission" date="2016-06" db="EMBL/GenBank/DDBJ databases">
        <authorList>
            <person name="Varghese N."/>
            <person name="Submissions Spin"/>
        </authorList>
    </citation>
    <scope>NUCLEOTIDE SEQUENCE [LARGE SCALE GENOMIC DNA]</scope>
    <source>
        <strain evidence="10">DSM 44815</strain>
    </source>
</reference>
<evidence type="ECO:0000313" key="10">
    <source>
        <dbReference type="Proteomes" id="UP000199385"/>
    </source>
</evidence>
<dbReference type="InterPro" id="IPR035906">
    <property type="entry name" value="MetI-like_sf"/>
</dbReference>
<dbReference type="PROSITE" id="PS50928">
    <property type="entry name" value="ABC_TM1"/>
    <property type="match status" value="1"/>
</dbReference>
<dbReference type="CDD" id="cd06261">
    <property type="entry name" value="TM_PBP2"/>
    <property type="match status" value="1"/>
</dbReference>
<comment type="similarity">
    <text evidence="7">Belongs to the binding-protein-dependent transport system permease family.</text>
</comment>
<feature type="transmembrane region" description="Helical" evidence="7">
    <location>
        <begin position="7"/>
        <end position="28"/>
    </location>
</feature>
<dbReference type="Proteomes" id="UP000199385">
    <property type="component" value="Chromosome I"/>
</dbReference>
<gene>
    <name evidence="9" type="ORF">GA0070611_1939</name>
</gene>
<dbReference type="InterPro" id="IPR000515">
    <property type="entry name" value="MetI-like"/>
</dbReference>
<dbReference type="AlphaFoldDB" id="A0A1A8ZEP6"/>
<evidence type="ECO:0000256" key="1">
    <source>
        <dbReference type="ARBA" id="ARBA00004651"/>
    </source>
</evidence>
<dbReference type="GO" id="GO:0055085">
    <property type="term" value="P:transmembrane transport"/>
    <property type="evidence" value="ECO:0007669"/>
    <property type="project" value="InterPro"/>
</dbReference>
<feature type="transmembrane region" description="Helical" evidence="7">
    <location>
        <begin position="207"/>
        <end position="227"/>
    </location>
</feature>
<keyword evidence="6 7" id="KW-0472">Membrane</keyword>
<dbReference type="Pfam" id="PF00528">
    <property type="entry name" value="BPD_transp_1"/>
    <property type="match status" value="1"/>
</dbReference>
<keyword evidence="4 7" id="KW-0812">Transmembrane</keyword>
<keyword evidence="10" id="KW-1185">Reference proteome</keyword>
<feature type="transmembrane region" description="Helical" evidence="7">
    <location>
        <begin position="103"/>
        <end position="124"/>
    </location>
</feature>
<dbReference type="InterPro" id="IPR051393">
    <property type="entry name" value="ABC_transporter_permease"/>
</dbReference>
<evidence type="ECO:0000313" key="9">
    <source>
        <dbReference type="EMBL" id="SBT42304.1"/>
    </source>
</evidence>
<evidence type="ECO:0000259" key="8">
    <source>
        <dbReference type="PROSITE" id="PS50928"/>
    </source>
</evidence>
<evidence type="ECO:0000256" key="3">
    <source>
        <dbReference type="ARBA" id="ARBA00022475"/>
    </source>
</evidence>
<feature type="domain" description="ABC transmembrane type-1" evidence="8">
    <location>
        <begin position="66"/>
        <end position="282"/>
    </location>
</feature>
<keyword evidence="3" id="KW-1003">Cell membrane</keyword>
<dbReference type="SUPFAM" id="SSF161098">
    <property type="entry name" value="MetI-like"/>
    <property type="match status" value="1"/>
</dbReference>
<evidence type="ECO:0000256" key="4">
    <source>
        <dbReference type="ARBA" id="ARBA00022692"/>
    </source>
</evidence>
<dbReference type="GO" id="GO:0005886">
    <property type="term" value="C:plasma membrane"/>
    <property type="evidence" value="ECO:0007669"/>
    <property type="project" value="UniProtKB-SubCell"/>
</dbReference>
<dbReference type="PANTHER" id="PTHR30193">
    <property type="entry name" value="ABC TRANSPORTER PERMEASE PROTEIN"/>
    <property type="match status" value="1"/>
</dbReference>
<protein>
    <submittedName>
        <fullName evidence="9">Multiple sugar transport system permease protein</fullName>
    </submittedName>
</protein>
<name>A0A1A8ZEP6_9ACTN</name>
<proteinExistence type="inferred from homology"/>
<keyword evidence="9" id="KW-0762">Sugar transport</keyword>
<dbReference type="EMBL" id="LT594323">
    <property type="protein sequence ID" value="SBT42304.1"/>
    <property type="molecule type" value="Genomic_DNA"/>
</dbReference>
<dbReference type="Gene3D" id="1.10.3720.10">
    <property type="entry name" value="MetI-like"/>
    <property type="match status" value="1"/>
</dbReference>
<keyword evidence="2 7" id="KW-0813">Transport</keyword>
<sequence>MIGRRWYVPWLFLAPALLVTALMTWGPLANTSVLAFTDAQALGGGHFTGTENFRRLAEDTEFFRSLGNTALYLAVVVPALVLLPLLLAQLVHAKLPAIGMFRAIFYSPVIASMVVVGLIWSWLLSSDGLVNAVLVKLRLITEPLPFLTDATLLLFSCMLVTVWKGLGYYMVIYLAALSNVPNELYEAARVDGAGAVRRFRSVTVPTVRPTMLLVGTLSAISATKVFAEIYVMSSGTAGPGGQAKSIVYYIREVGLGVDGEVGYASAMSLALFVGTLGLSVLALVLRRRSERNEA</sequence>
<evidence type="ECO:0000256" key="5">
    <source>
        <dbReference type="ARBA" id="ARBA00022989"/>
    </source>
</evidence>
<feature type="transmembrane region" description="Helical" evidence="7">
    <location>
        <begin position="144"/>
        <end position="163"/>
    </location>
</feature>
<dbReference type="STRING" id="261654.GA0070611_1939"/>
<keyword evidence="5 7" id="KW-1133">Transmembrane helix</keyword>
<organism evidence="9 10">
    <name type="scientific">Micromonospora auratinigra</name>
    <dbReference type="NCBI Taxonomy" id="261654"/>
    <lineage>
        <taxon>Bacteria</taxon>
        <taxon>Bacillati</taxon>
        <taxon>Actinomycetota</taxon>
        <taxon>Actinomycetes</taxon>
        <taxon>Micromonosporales</taxon>
        <taxon>Micromonosporaceae</taxon>
        <taxon>Micromonospora</taxon>
    </lineage>
</organism>
<feature type="transmembrane region" description="Helical" evidence="7">
    <location>
        <begin position="261"/>
        <end position="285"/>
    </location>
</feature>
<dbReference type="PATRIC" id="fig|261654.4.peg.1973"/>
<dbReference type="RefSeq" id="WP_197675894.1">
    <property type="nucleotide sequence ID" value="NZ_LT594323.1"/>
</dbReference>
<dbReference type="PANTHER" id="PTHR30193:SF44">
    <property type="entry name" value="LACTOSE TRANSPORT SYSTEM PERMEASE PROTEIN LACF"/>
    <property type="match status" value="1"/>
</dbReference>
<accession>A0A1A8ZEP6</accession>
<feature type="transmembrane region" description="Helical" evidence="7">
    <location>
        <begin position="70"/>
        <end position="91"/>
    </location>
</feature>
<evidence type="ECO:0000256" key="7">
    <source>
        <dbReference type="RuleBase" id="RU363032"/>
    </source>
</evidence>
<evidence type="ECO:0000256" key="2">
    <source>
        <dbReference type="ARBA" id="ARBA00022448"/>
    </source>
</evidence>
<evidence type="ECO:0000256" key="6">
    <source>
        <dbReference type="ARBA" id="ARBA00023136"/>
    </source>
</evidence>
<comment type="subcellular location">
    <subcellularLocation>
        <location evidence="1 7">Cell membrane</location>
        <topology evidence="1 7">Multi-pass membrane protein</topology>
    </subcellularLocation>
</comment>